<proteinExistence type="predicted"/>
<dbReference type="InterPro" id="IPR036922">
    <property type="entry name" value="Rieske_2Fe-2S_sf"/>
</dbReference>
<dbReference type="GO" id="GO:0051213">
    <property type="term" value="F:dioxygenase activity"/>
    <property type="evidence" value="ECO:0007669"/>
    <property type="project" value="UniProtKB-KW"/>
</dbReference>
<dbReference type="GO" id="GO:0051537">
    <property type="term" value="F:2 iron, 2 sulfur cluster binding"/>
    <property type="evidence" value="ECO:0007669"/>
    <property type="project" value="UniProtKB-KW"/>
</dbReference>
<organism evidence="7">
    <name type="scientific">Synechococcus sp. SB0676_bin_10</name>
    <dbReference type="NCBI Taxonomy" id="2604869"/>
    <lineage>
        <taxon>Bacteria</taxon>
        <taxon>Bacillati</taxon>
        <taxon>Cyanobacteriota</taxon>
        <taxon>Cyanophyceae</taxon>
        <taxon>Synechococcales</taxon>
        <taxon>Synechococcaceae</taxon>
        <taxon>Synechococcus</taxon>
    </lineage>
</organism>
<dbReference type="InterPro" id="IPR017941">
    <property type="entry name" value="Rieske_2Fe-2S"/>
</dbReference>
<evidence type="ECO:0000256" key="3">
    <source>
        <dbReference type="ARBA" id="ARBA00023002"/>
    </source>
</evidence>
<dbReference type="SUPFAM" id="SSF55961">
    <property type="entry name" value="Bet v1-like"/>
    <property type="match status" value="1"/>
</dbReference>
<protein>
    <submittedName>
        <fullName evidence="7">Aromatic ring-hydroxylating dioxygenase subunit alpha</fullName>
    </submittedName>
</protein>
<reference evidence="7" key="1">
    <citation type="submission" date="2019-09" db="EMBL/GenBank/DDBJ databases">
        <title>Characterisation of the sponge microbiome using genome-centric metagenomics.</title>
        <authorList>
            <person name="Engelberts J.P."/>
            <person name="Robbins S.J."/>
            <person name="De Goeij J.M."/>
            <person name="Aranda M."/>
            <person name="Bell S.C."/>
            <person name="Webster N.S."/>
        </authorList>
    </citation>
    <scope>NUCLEOTIDE SEQUENCE</scope>
    <source>
        <strain evidence="7">SB0676_bin_10</strain>
    </source>
</reference>
<dbReference type="AlphaFoldDB" id="A0A6B1F539"/>
<evidence type="ECO:0000259" key="6">
    <source>
        <dbReference type="PROSITE" id="PS51296"/>
    </source>
</evidence>
<dbReference type="GO" id="GO:0046872">
    <property type="term" value="F:metal ion binding"/>
    <property type="evidence" value="ECO:0007669"/>
    <property type="project" value="UniProtKB-KW"/>
</dbReference>
<dbReference type="Gene3D" id="3.90.380.10">
    <property type="entry name" value="Naphthalene 1,2-dioxygenase Alpha Subunit, Chain A, domain 1"/>
    <property type="match status" value="1"/>
</dbReference>
<evidence type="ECO:0000256" key="5">
    <source>
        <dbReference type="ARBA" id="ARBA00023014"/>
    </source>
</evidence>
<sequence length="340" mass="38478">MFIKNHWYAVEFGHRVAQGPVLVRIHGHNHIVLWRSRDRVVNAWSDVCVHRGCSLASGAVVDNCLQCPYHGWRYAPNGICVKIPANSKGVPIPENARIHVYPCLERYGFIWVFLGDLPTEQAPPLPELDGLEPRREVRAKGCKPVFGDFTWKASHERVLENGLDISHAPFVHSGSFGNPDHPEIPDFDLDVTRRDGHMVSVTASVDLESVPPSGFWRLISRRDHPRVPTTVGFYPPNVSMLIVRLPLGTLRLFSAAVPLTEHTTVSKFFMVRSFFTGAWADGDAQRRAYKIFLEDQPIVESLRPPLLPPEPSAELHVKSDAVQLAYRRWRQEQLVKGWVL</sequence>
<keyword evidence="2" id="KW-0479">Metal-binding</keyword>
<accession>A0A6B1F539</accession>
<dbReference type="PROSITE" id="PS51296">
    <property type="entry name" value="RIESKE"/>
    <property type="match status" value="1"/>
</dbReference>
<dbReference type="InterPro" id="IPR044043">
    <property type="entry name" value="VanA_C_cat"/>
</dbReference>
<gene>
    <name evidence="7" type="ORF">F4162_02420</name>
</gene>
<dbReference type="PANTHER" id="PTHR21266:SF60">
    <property type="entry name" value="3-KETOSTEROID-9-ALPHA-MONOOXYGENASE, OXYGENASE COMPONENT"/>
    <property type="match status" value="1"/>
</dbReference>
<name>A0A6B1F539_9SYNE</name>
<evidence type="ECO:0000256" key="4">
    <source>
        <dbReference type="ARBA" id="ARBA00023004"/>
    </source>
</evidence>
<feature type="domain" description="Rieske" evidence="6">
    <location>
        <begin position="7"/>
        <end position="112"/>
    </location>
</feature>
<dbReference type="SUPFAM" id="SSF50022">
    <property type="entry name" value="ISP domain"/>
    <property type="match status" value="1"/>
</dbReference>
<evidence type="ECO:0000256" key="2">
    <source>
        <dbReference type="ARBA" id="ARBA00022723"/>
    </source>
</evidence>
<keyword evidence="1" id="KW-0001">2Fe-2S</keyword>
<evidence type="ECO:0000313" key="7">
    <source>
        <dbReference type="EMBL" id="MYG37869.1"/>
    </source>
</evidence>
<keyword evidence="7" id="KW-0223">Dioxygenase</keyword>
<dbReference type="Pfam" id="PF00355">
    <property type="entry name" value="Rieske"/>
    <property type="match status" value="1"/>
</dbReference>
<keyword evidence="5" id="KW-0411">Iron-sulfur</keyword>
<keyword evidence="3" id="KW-0560">Oxidoreductase</keyword>
<comment type="caution">
    <text evidence="7">The sequence shown here is derived from an EMBL/GenBank/DDBJ whole genome shotgun (WGS) entry which is preliminary data.</text>
</comment>
<dbReference type="InterPro" id="IPR050584">
    <property type="entry name" value="Cholesterol_7-desaturase"/>
</dbReference>
<dbReference type="GO" id="GO:0016705">
    <property type="term" value="F:oxidoreductase activity, acting on paired donors, with incorporation or reduction of molecular oxygen"/>
    <property type="evidence" value="ECO:0007669"/>
    <property type="project" value="UniProtKB-ARBA"/>
</dbReference>
<dbReference type="EMBL" id="VYDO01000088">
    <property type="protein sequence ID" value="MYG37869.1"/>
    <property type="molecule type" value="Genomic_DNA"/>
</dbReference>
<keyword evidence="4" id="KW-0408">Iron</keyword>
<evidence type="ECO:0000256" key="1">
    <source>
        <dbReference type="ARBA" id="ARBA00022714"/>
    </source>
</evidence>
<dbReference type="Gene3D" id="2.102.10.10">
    <property type="entry name" value="Rieske [2Fe-2S] iron-sulphur domain"/>
    <property type="match status" value="1"/>
</dbReference>
<dbReference type="PANTHER" id="PTHR21266">
    <property type="entry name" value="IRON-SULFUR DOMAIN CONTAINING PROTEIN"/>
    <property type="match status" value="1"/>
</dbReference>
<dbReference type="Pfam" id="PF19112">
    <property type="entry name" value="VanA_C"/>
    <property type="match status" value="1"/>
</dbReference>
<dbReference type="GO" id="GO:0004497">
    <property type="term" value="F:monooxygenase activity"/>
    <property type="evidence" value="ECO:0007669"/>
    <property type="project" value="UniProtKB-ARBA"/>
</dbReference>